<comment type="subcellular location">
    <subcellularLocation>
        <location evidence="1">Cell envelope</location>
    </subcellularLocation>
</comment>
<keyword evidence="3" id="KW-0175">Coiled coil</keyword>
<gene>
    <name evidence="7" type="ORF">V5E97_31900</name>
</gene>
<dbReference type="PANTHER" id="PTHR30158">
    <property type="entry name" value="ACRA/E-RELATED COMPONENT OF DRUG EFFLUX TRANSPORTER"/>
    <property type="match status" value="1"/>
</dbReference>
<sequence length="413" mass="46771">MNPIKFAVRRPVTTLMLVAALSSGVVFGLYKLRVDIPKLNTTKIYTHLDYLSVHVTRMKGQIAGQLESYFHEHEEQPHEEHHKVLVTRPQAKAVVLTQEYVCQIHSQRHIDVRALENGYLESISVKEGQAVKKGDLMFKIVPVLYQARLNAENAEAQLAQLEYKNTKKLFEKNVVSQNEVALLQAKLSKAQAKAELAGAELNFTNIRAPFDGIVDRLQEQIGSLIKEGDSLTTLSDNSLMWVYFNVPEAQYLEYMAVMGKHEGDQKIELVLADGNKFKQTGKIGAIEAKFNNETGNIPFRADFPNPDRLLRHGQTGTVLINRVLKNAIVIPQRATFTTLDKRYVYVVDKDDVVHQREIDVLKEKEDIFVIKNGLDVGDQIVLEGILQVRDGEKVDFEFRQPELVIASLKNRAE</sequence>
<evidence type="ECO:0000313" key="7">
    <source>
        <dbReference type="EMBL" id="XBH02882.1"/>
    </source>
</evidence>
<proteinExistence type="inferred from homology"/>
<protein>
    <submittedName>
        <fullName evidence="7">Efflux RND transporter periplasmic adaptor subunit</fullName>
    </submittedName>
</protein>
<evidence type="ECO:0000259" key="5">
    <source>
        <dbReference type="Pfam" id="PF25944"/>
    </source>
</evidence>
<reference evidence="7" key="1">
    <citation type="submission" date="2024-05" db="EMBL/GenBank/DDBJ databases">
        <title>Planctomycetes of the genus Singulisphaera possess chitinolytic capabilities.</title>
        <authorList>
            <person name="Ivanova A."/>
        </authorList>
    </citation>
    <scope>NUCLEOTIDE SEQUENCE</scope>
    <source>
        <strain evidence="7">Ch08T</strain>
    </source>
</reference>
<dbReference type="GO" id="GO:0005886">
    <property type="term" value="C:plasma membrane"/>
    <property type="evidence" value="ECO:0007669"/>
    <property type="project" value="TreeGrafter"/>
</dbReference>
<dbReference type="Pfam" id="PF25917">
    <property type="entry name" value="BSH_RND"/>
    <property type="match status" value="1"/>
</dbReference>
<dbReference type="GO" id="GO:0030313">
    <property type="term" value="C:cell envelope"/>
    <property type="evidence" value="ECO:0007669"/>
    <property type="project" value="UniProtKB-SubCell"/>
</dbReference>
<accession>A0AAU7CD53</accession>
<dbReference type="SUPFAM" id="SSF111369">
    <property type="entry name" value="HlyD-like secretion proteins"/>
    <property type="match status" value="1"/>
</dbReference>
<dbReference type="NCBIfam" id="TIGR01730">
    <property type="entry name" value="RND_mfp"/>
    <property type="match status" value="1"/>
</dbReference>
<name>A0AAU7CD53_9BACT</name>
<dbReference type="InterPro" id="IPR006143">
    <property type="entry name" value="RND_pump_MFP"/>
</dbReference>
<dbReference type="Pfam" id="PF25967">
    <property type="entry name" value="RND-MFP_C"/>
    <property type="match status" value="1"/>
</dbReference>
<dbReference type="AlphaFoldDB" id="A0AAU7CD53"/>
<dbReference type="Pfam" id="PF25944">
    <property type="entry name" value="Beta-barrel_RND"/>
    <property type="match status" value="1"/>
</dbReference>
<dbReference type="InterPro" id="IPR058626">
    <property type="entry name" value="MdtA-like_b-barrel"/>
</dbReference>
<dbReference type="Gene3D" id="2.40.420.20">
    <property type="match status" value="1"/>
</dbReference>
<dbReference type="Gene3D" id="1.10.287.470">
    <property type="entry name" value="Helix hairpin bin"/>
    <property type="match status" value="1"/>
</dbReference>
<organism evidence="7">
    <name type="scientific">Singulisphaera sp. Ch08</name>
    <dbReference type="NCBI Taxonomy" id="3120278"/>
    <lineage>
        <taxon>Bacteria</taxon>
        <taxon>Pseudomonadati</taxon>
        <taxon>Planctomycetota</taxon>
        <taxon>Planctomycetia</taxon>
        <taxon>Isosphaerales</taxon>
        <taxon>Isosphaeraceae</taxon>
        <taxon>Singulisphaera</taxon>
    </lineage>
</organism>
<evidence type="ECO:0000256" key="3">
    <source>
        <dbReference type="SAM" id="Coils"/>
    </source>
</evidence>
<feature type="domain" description="Multidrug resistance protein MdtA-like beta-barrel" evidence="5">
    <location>
        <begin position="240"/>
        <end position="321"/>
    </location>
</feature>
<dbReference type="InterPro" id="IPR058627">
    <property type="entry name" value="MdtA-like_C"/>
</dbReference>
<dbReference type="RefSeq" id="WP_406695623.1">
    <property type="nucleotide sequence ID" value="NZ_CP155447.1"/>
</dbReference>
<dbReference type="GO" id="GO:0046677">
    <property type="term" value="P:response to antibiotic"/>
    <property type="evidence" value="ECO:0007669"/>
    <property type="project" value="TreeGrafter"/>
</dbReference>
<dbReference type="Gene3D" id="2.40.30.170">
    <property type="match status" value="1"/>
</dbReference>
<feature type="coiled-coil region" evidence="3">
    <location>
        <begin position="144"/>
        <end position="202"/>
    </location>
</feature>
<evidence type="ECO:0000259" key="4">
    <source>
        <dbReference type="Pfam" id="PF25917"/>
    </source>
</evidence>
<dbReference type="EMBL" id="CP155447">
    <property type="protein sequence ID" value="XBH02882.1"/>
    <property type="molecule type" value="Genomic_DNA"/>
</dbReference>
<evidence type="ECO:0000256" key="1">
    <source>
        <dbReference type="ARBA" id="ARBA00004196"/>
    </source>
</evidence>
<feature type="domain" description="Multidrug resistance protein MdtA-like C-terminal permuted SH3" evidence="6">
    <location>
        <begin position="326"/>
        <end position="385"/>
    </location>
</feature>
<dbReference type="Gene3D" id="2.40.50.100">
    <property type="match status" value="1"/>
</dbReference>
<comment type="similarity">
    <text evidence="2">Belongs to the membrane fusion protein (MFP) (TC 8.A.1) family.</text>
</comment>
<evidence type="ECO:0000256" key="2">
    <source>
        <dbReference type="ARBA" id="ARBA00009477"/>
    </source>
</evidence>
<feature type="domain" description="Multidrug resistance protein MdtA-like barrel-sandwich hybrid" evidence="4">
    <location>
        <begin position="108"/>
        <end position="231"/>
    </location>
</feature>
<dbReference type="PANTHER" id="PTHR30158:SF23">
    <property type="entry name" value="MULTIDRUG RESISTANCE PROTEIN MEXA"/>
    <property type="match status" value="1"/>
</dbReference>
<dbReference type="InterPro" id="IPR058625">
    <property type="entry name" value="MdtA-like_BSH"/>
</dbReference>
<evidence type="ECO:0000259" key="6">
    <source>
        <dbReference type="Pfam" id="PF25967"/>
    </source>
</evidence>
<dbReference type="GO" id="GO:0022857">
    <property type="term" value="F:transmembrane transporter activity"/>
    <property type="evidence" value="ECO:0007669"/>
    <property type="project" value="InterPro"/>
</dbReference>